<evidence type="ECO:0000256" key="1">
    <source>
        <dbReference type="SAM" id="MobiDB-lite"/>
    </source>
</evidence>
<name>A0ABP1QVT2_9HEXA</name>
<dbReference type="Proteomes" id="UP001642540">
    <property type="component" value="Unassembled WGS sequence"/>
</dbReference>
<feature type="region of interest" description="Disordered" evidence="1">
    <location>
        <begin position="160"/>
        <end position="195"/>
    </location>
</feature>
<gene>
    <name evidence="2" type="ORF">ODALV1_LOCUS14526</name>
</gene>
<proteinExistence type="predicted"/>
<protein>
    <submittedName>
        <fullName evidence="2">Uncharacterized protein</fullName>
    </submittedName>
</protein>
<sequence>MPTIANVPRGGGQKEGTKGKEQSKKVESVTRSETSREYSTEKLASVSPPESPVEKKKRAISEESCSSTVRYNSQYTDESPSSTPFVVVGREKSEISRREPETKGQGLKSICFRLKRKLLGKNSCLSCSCSGCSSASKCFSTASIDLSDISLSVPLLQSTEVGGSGDKGSSHYQHNHHPENNQRKASPLGTIMKKG</sequence>
<feature type="region of interest" description="Disordered" evidence="1">
    <location>
        <begin position="1"/>
        <end position="102"/>
    </location>
</feature>
<comment type="caution">
    <text evidence="2">The sequence shown here is derived from an EMBL/GenBank/DDBJ whole genome shotgun (WGS) entry which is preliminary data.</text>
</comment>
<reference evidence="2 3" key="1">
    <citation type="submission" date="2024-08" db="EMBL/GenBank/DDBJ databases">
        <authorList>
            <person name="Cucini C."/>
            <person name="Frati F."/>
        </authorList>
    </citation>
    <scope>NUCLEOTIDE SEQUENCE [LARGE SCALE GENOMIC DNA]</scope>
</reference>
<evidence type="ECO:0000313" key="3">
    <source>
        <dbReference type="Proteomes" id="UP001642540"/>
    </source>
</evidence>
<dbReference type="EMBL" id="CAXLJM020000046">
    <property type="protein sequence ID" value="CAL8110890.1"/>
    <property type="molecule type" value="Genomic_DNA"/>
</dbReference>
<organism evidence="2 3">
    <name type="scientific">Orchesella dallaii</name>
    <dbReference type="NCBI Taxonomy" id="48710"/>
    <lineage>
        <taxon>Eukaryota</taxon>
        <taxon>Metazoa</taxon>
        <taxon>Ecdysozoa</taxon>
        <taxon>Arthropoda</taxon>
        <taxon>Hexapoda</taxon>
        <taxon>Collembola</taxon>
        <taxon>Entomobryomorpha</taxon>
        <taxon>Entomobryoidea</taxon>
        <taxon>Orchesellidae</taxon>
        <taxon>Orchesellinae</taxon>
        <taxon>Orchesella</taxon>
    </lineage>
</organism>
<feature type="compositionally biased region" description="Basic and acidic residues" evidence="1">
    <location>
        <begin position="15"/>
        <end position="40"/>
    </location>
</feature>
<evidence type="ECO:0000313" key="2">
    <source>
        <dbReference type="EMBL" id="CAL8110890.1"/>
    </source>
</evidence>
<accession>A0ABP1QVT2</accession>
<feature type="compositionally biased region" description="Polar residues" evidence="1">
    <location>
        <begin position="63"/>
        <end position="84"/>
    </location>
</feature>
<feature type="compositionally biased region" description="Basic and acidic residues" evidence="1">
    <location>
        <begin position="89"/>
        <end position="102"/>
    </location>
</feature>
<keyword evidence="3" id="KW-1185">Reference proteome</keyword>